<dbReference type="KEGG" id="pbor:BSF38_00902"/>
<dbReference type="SUPFAM" id="SSF56954">
    <property type="entry name" value="Outer membrane efflux proteins (OEP)"/>
    <property type="match status" value="1"/>
</dbReference>
<dbReference type="PANTHER" id="PTHR30203">
    <property type="entry name" value="OUTER MEMBRANE CATION EFFLUX PROTEIN"/>
    <property type="match status" value="1"/>
</dbReference>
<dbReference type="Pfam" id="PF02321">
    <property type="entry name" value="OEP"/>
    <property type="match status" value="2"/>
</dbReference>
<evidence type="ECO:0000256" key="2">
    <source>
        <dbReference type="SAM" id="MobiDB-lite"/>
    </source>
</evidence>
<evidence type="ECO:0000256" key="1">
    <source>
        <dbReference type="ARBA" id="ARBA00007613"/>
    </source>
</evidence>
<dbReference type="AlphaFoldDB" id="A0A1U7CKP5"/>
<proteinExistence type="inferred from homology"/>
<feature type="compositionally biased region" description="Low complexity" evidence="2">
    <location>
        <begin position="580"/>
        <end position="592"/>
    </location>
</feature>
<dbReference type="EMBL" id="CP019082">
    <property type="protein sequence ID" value="APW59478.1"/>
    <property type="molecule type" value="Genomic_DNA"/>
</dbReference>
<reference evidence="4" key="1">
    <citation type="submission" date="2016-12" db="EMBL/GenBank/DDBJ databases">
        <title>Comparative genomics of four Isosphaeraceae planctomycetes: a common pool of plasmids and glycoside hydrolase genes.</title>
        <authorList>
            <person name="Ivanova A."/>
        </authorList>
    </citation>
    <scope>NUCLEOTIDE SEQUENCE [LARGE SCALE GENOMIC DNA]</scope>
    <source>
        <strain evidence="4">PX4</strain>
    </source>
</reference>
<dbReference type="Proteomes" id="UP000186309">
    <property type="component" value="Chromosome"/>
</dbReference>
<dbReference type="Gene3D" id="1.20.1600.10">
    <property type="entry name" value="Outer membrane efflux proteins (OEP)"/>
    <property type="match status" value="1"/>
</dbReference>
<gene>
    <name evidence="3" type="primary">cusC</name>
    <name evidence="3" type="ORF">BSF38_00902</name>
</gene>
<dbReference type="InterPro" id="IPR010131">
    <property type="entry name" value="MdtP/NodT-like"/>
</dbReference>
<dbReference type="Gene3D" id="2.20.200.10">
    <property type="entry name" value="Outer membrane efflux proteins (OEP)"/>
    <property type="match status" value="1"/>
</dbReference>
<keyword evidence="4" id="KW-1185">Reference proteome</keyword>
<name>A0A1U7CKP5_9BACT</name>
<comment type="similarity">
    <text evidence="1">Belongs to the outer membrane factor (OMF) (TC 1.B.17) family.</text>
</comment>
<dbReference type="STRING" id="1387353.BSF38_00902"/>
<evidence type="ECO:0000313" key="4">
    <source>
        <dbReference type="Proteomes" id="UP000186309"/>
    </source>
</evidence>
<dbReference type="RefSeq" id="WP_083712690.1">
    <property type="nucleotide sequence ID" value="NZ_CP019082.1"/>
</dbReference>
<feature type="region of interest" description="Disordered" evidence="2">
    <location>
        <begin position="523"/>
        <end position="613"/>
    </location>
</feature>
<accession>A0A1U7CKP5</accession>
<evidence type="ECO:0000313" key="3">
    <source>
        <dbReference type="EMBL" id="APW59478.1"/>
    </source>
</evidence>
<protein>
    <submittedName>
        <fullName evidence="3">Cation efflux system protein CusC</fullName>
    </submittedName>
</protein>
<dbReference type="PANTHER" id="PTHR30203:SF30">
    <property type="entry name" value="OUTER MEMBRANE PROTEIN-RELATED"/>
    <property type="match status" value="1"/>
</dbReference>
<dbReference type="GO" id="GO:0015562">
    <property type="term" value="F:efflux transmembrane transporter activity"/>
    <property type="evidence" value="ECO:0007669"/>
    <property type="project" value="InterPro"/>
</dbReference>
<dbReference type="InterPro" id="IPR003423">
    <property type="entry name" value="OMP_efflux"/>
</dbReference>
<sequence length="613" mass="67228">MNQSVSLANTKHKQRAVAIAMACSFLLVLPSCGIPALRYPKPGPGVPDSFDLRKADPKSDLPDVFDKAISSENSAQVRIEDFFNDPMLTGLMYTALGGNQELRILIENVQIASNEIMSRQGAYLPFVFLGGGVGVDKVSNYTLPGAGIRDDPFRPGMFLPNPLPNFLLGPTFLWTPDIWRQLHNAKDAAAARYYAAAEARNYFVTRMLADIAENYYQLMALDKRLEILDQTIALQERSLEVAKSIKEGARGTELPVQRFLAEVRRNQSEKLIVNQDIIETENRINFLLGRNPQRVERMSGDFIDLSLHELSIGVPPQLLQNRPDIRQAERELAAAGLDVKVARKRFYPQMLITSGVGYQAFDPRYLFITPEALIANVAGNLIAPFINKKAIRADYLSADARQLQCVYNYQRVVLNAFTEVINRLSKVENYRNSIEIKKQQLAALEKSVQVAMSLFQFARADYVDVLFAQRDLRDARTVTVETKQQQLSAIIDTYQALGGGSYLLPISIPKPLQSHHWKLWRHSKASEEAEPIPTPMAAAAGPEPTLPSTPAAAEGPEPIPPPPPAAAGGPEPTLAPTPAAPGGLEPLPAPATTEGPEPLPATTEGGKGPGTAP</sequence>
<organism evidence="3 4">
    <name type="scientific">Paludisphaera borealis</name>
    <dbReference type="NCBI Taxonomy" id="1387353"/>
    <lineage>
        <taxon>Bacteria</taxon>
        <taxon>Pseudomonadati</taxon>
        <taxon>Planctomycetota</taxon>
        <taxon>Planctomycetia</taxon>
        <taxon>Isosphaerales</taxon>
        <taxon>Isosphaeraceae</taxon>
        <taxon>Paludisphaera</taxon>
    </lineage>
</organism>